<feature type="region of interest" description="Disordered" evidence="1">
    <location>
        <begin position="1"/>
        <end position="122"/>
    </location>
</feature>
<protein>
    <submittedName>
        <fullName evidence="2">Uncharacterized protein</fullName>
    </submittedName>
</protein>
<feature type="compositionally biased region" description="Basic residues" evidence="1">
    <location>
        <begin position="17"/>
        <end position="29"/>
    </location>
</feature>
<feature type="compositionally biased region" description="Basic and acidic residues" evidence="1">
    <location>
        <begin position="164"/>
        <end position="174"/>
    </location>
</feature>
<organism evidence="2 3">
    <name type="scientific">Drosophila gunungcola</name>
    <name type="common">fruit fly</name>
    <dbReference type="NCBI Taxonomy" id="103775"/>
    <lineage>
        <taxon>Eukaryota</taxon>
        <taxon>Metazoa</taxon>
        <taxon>Ecdysozoa</taxon>
        <taxon>Arthropoda</taxon>
        <taxon>Hexapoda</taxon>
        <taxon>Insecta</taxon>
        <taxon>Pterygota</taxon>
        <taxon>Neoptera</taxon>
        <taxon>Endopterygota</taxon>
        <taxon>Diptera</taxon>
        <taxon>Brachycera</taxon>
        <taxon>Muscomorpha</taxon>
        <taxon>Ephydroidea</taxon>
        <taxon>Drosophilidae</taxon>
        <taxon>Drosophila</taxon>
        <taxon>Sophophora</taxon>
    </lineage>
</organism>
<dbReference type="AlphaFoldDB" id="A0A9Q0BIV6"/>
<accession>A0A9Q0BIV6</accession>
<reference evidence="2" key="1">
    <citation type="journal article" date="2023" name="Genome Biol. Evol.">
        <title>Long-read-based Genome Assembly of Drosophila gunungcola Reveals Fewer Chemosensory Genes in Flower-breeding Species.</title>
        <authorList>
            <person name="Negi A."/>
            <person name="Liao B.Y."/>
            <person name="Yeh S.D."/>
        </authorList>
    </citation>
    <scope>NUCLEOTIDE SEQUENCE</scope>
    <source>
        <strain evidence="2">Sukarami</strain>
    </source>
</reference>
<feature type="region of interest" description="Disordered" evidence="1">
    <location>
        <begin position="156"/>
        <end position="188"/>
    </location>
</feature>
<dbReference type="Proteomes" id="UP001059596">
    <property type="component" value="Unassembled WGS sequence"/>
</dbReference>
<proteinExistence type="predicted"/>
<keyword evidence="3" id="KW-1185">Reference proteome</keyword>
<feature type="non-terminal residue" evidence="2">
    <location>
        <position position="1"/>
    </location>
</feature>
<dbReference type="EMBL" id="JAMKOV010000249">
    <property type="protein sequence ID" value="KAI8033034.1"/>
    <property type="molecule type" value="Genomic_DNA"/>
</dbReference>
<evidence type="ECO:0000256" key="1">
    <source>
        <dbReference type="SAM" id="MobiDB-lite"/>
    </source>
</evidence>
<comment type="caution">
    <text evidence="2">The sequence shown here is derived from an EMBL/GenBank/DDBJ whole genome shotgun (WGS) entry which is preliminary data.</text>
</comment>
<feature type="compositionally biased region" description="Basic and acidic residues" evidence="1">
    <location>
        <begin position="68"/>
        <end position="79"/>
    </location>
</feature>
<evidence type="ECO:0000313" key="3">
    <source>
        <dbReference type="Proteomes" id="UP001059596"/>
    </source>
</evidence>
<sequence length="188" mass="20334">QPWQQLQRMRPNQAPSRNRHLQSGTRRRAAISPDAVISGWSSHSSIGAEGLSPPIHRSQPPGPVIFKRQQEQGSHRIDPVDAVIPGWSSNSSAGRRESANRAVGAGVPAASPQELAARTRSSCPFRNYDSRAAAQYAEKQSTSNDEASNWNRSVIAADVWPRTPEVESAVKWRSPEAAPEAAGAGSRN</sequence>
<gene>
    <name evidence="2" type="ORF">M5D96_014211</name>
</gene>
<evidence type="ECO:0000313" key="2">
    <source>
        <dbReference type="EMBL" id="KAI8033034.1"/>
    </source>
</evidence>
<feature type="compositionally biased region" description="Low complexity" evidence="1">
    <location>
        <begin position="175"/>
        <end position="188"/>
    </location>
</feature>
<name>A0A9Q0BIV6_9MUSC</name>